<comment type="caution">
    <text evidence="2">The sequence shown here is derived from an EMBL/GenBank/DDBJ whole genome shotgun (WGS) entry which is preliminary data.</text>
</comment>
<evidence type="ECO:0000313" key="3">
    <source>
        <dbReference type="Proteomes" id="UP001183615"/>
    </source>
</evidence>
<gene>
    <name evidence="2" type="ORF">RM779_06740</name>
</gene>
<organism evidence="2 3">
    <name type="scientific">Streptomyces johnsoniae</name>
    <dbReference type="NCBI Taxonomy" id="3075532"/>
    <lineage>
        <taxon>Bacteria</taxon>
        <taxon>Bacillati</taxon>
        <taxon>Actinomycetota</taxon>
        <taxon>Actinomycetes</taxon>
        <taxon>Kitasatosporales</taxon>
        <taxon>Streptomycetaceae</taxon>
        <taxon>Streptomyces</taxon>
    </lineage>
</organism>
<evidence type="ECO:0000313" key="2">
    <source>
        <dbReference type="EMBL" id="MDT0442292.1"/>
    </source>
</evidence>
<feature type="domain" description="DUF397" evidence="1">
    <location>
        <begin position="7"/>
        <end position="54"/>
    </location>
</feature>
<keyword evidence="3" id="KW-1185">Reference proteome</keyword>
<evidence type="ECO:0000259" key="1">
    <source>
        <dbReference type="Pfam" id="PF04149"/>
    </source>
</evidence>
<dbReference type="EMBL" id="JAVREV010000003">
    <property type="protein sequence ID" value="MDT0442292.1"/>
    <property type="molecule type" value="Genomic_DNA"/>
</dbReference>
<sequence length="60" mass="6472">MDRKSTAFMKSSYSDHQCVSVAREGVVGVIDTKDQTGPVVEIAPAAWRAFLTGVTGERQS</sequence>
<name>A0ABU2RZV5_9ACTN</name>
<protein>
    <submittedName>
        <fullName evidence="2">DUF397 domain-containing protein</fullName>
    </submittedName>
</protein>
<dbReference type="InterPro" id="IPR007278">
    <property type="entry name" value="DUF397"/>
</dbReference>
<dbReference type="Proteomes" id="UP001183615">
    <property type="component" value="Unassembled WGS sequence"/>
</dbReference>
<accession>A0ABU2RZV5</accession>
<proteinExistence type="predicted"/>
<reference evidence="3" key="1">
    <citation type="submission" date="2023-07" db="EMBL/GenBank/DDBJ databases">
        <title>30 novel species of actinomycetes from the DSMZ collection.</title>
        <authorList>
            <person name="Nouioui I."/>
        </authorList>
    </citation>
    <scope>NUCLEOTIDE SEQUENCE [LARGE SCALE GENOMIC DNA]</scope>
    <source>
        <strain evidence="3">DSM 41886</strain>
    </source>
</reference>
<dbReference type="RefSeq" id="WP_311616728.1">
    <property type="nucleotide sequence ID" value="NZ_JAVREV010000003.1"/>
</dbReference>
<dbReference type="Pfam" id="PF04149">
    <property type="entry name" value="DUF397"/>
    <property type="match status" value="1"/>
</dbReference>